<accession>A0A0A1UH54</accession>
<dbReference type="VEuPathDB" id="AmoebaDB:EIN_340640"/>
<evidence type="ECO:0000256" key="9">
    <source>
        <dbReference type="PIRNR" id="PIRNR015588"/>
    </source>
</evidence>
<reference evidence="11 12" key="1">
    <citation type="submission" date="2012-10" db="EMBL/GenBank/DDBJ databases">
        <authorList>
            <person name="Zafar N."/>
            <person name="Inman J."/>
            <person name="Hall N."/>
            <person name="Lorenzi H."/>
            <person name="Caler E."/>
        </authorList>
    </citation>
    <scope>NUCLEOTIDE SEQUENCE [LARGE SCALE GENOMIC DNA]</scope>
    <source>
        <strain evidence="11 12">IP1</strain>
    </source>
</reference>
<dbReference type="InterPro" id="IPR022775">
    <property type="entry name" value="AP_mu_sigma_su"/>
</dbReference>
<evidence type="ECO:0000256" key="5">
    <source>
        <dbReference type="ARBA" id="ARBA00022927"/>
    </source>
</evidence>
<dbReference type="InterPro" id="IPR000804">
    <property type="entry name" value="Clathrin_sm-chain_CS"/>
</dbReference>
<dbReference type="CDD" id="cd14831">
    <property type="entry name" value="AP1_sigma"/>
    <property type="match status" value="1"/>
</dbReference>
<keyword evidence="5 9" id="KW-0653">Protein transport</keyword>
<dbReference type="KEGG" id="eiv:EIN_340640"/>
<dbReference type="RefSeq" id="XP_004261497.1">
    <property type="nucleotide sequence ID" value="XM_004261449.1"/>
</dbReference>
<dbReference type="PIRSF" id="PIRSF015588">
    <property type="entry name" value="AP_complex_sigma"/>
    <property type="match status" value="1"/>
</dbReference>
<gene>
    <name evidence="11" type="ORF">EIN_340640</name>
</gene>
<dbReference type="GO" id="GO:0005829">
    <property type="term" value="C:cytosol"/>
    <property type="evidence" value="ECO:0007669"/>
    <property type="project" value="GOC"/>
</dbReference>
<sequence>MIKFLLVVNRQGKVRLHKWYTSHSLKERERIIREVSNLILKRTTTVSNFAEWRDSTLVYRRYANLYFVTCVDKTDNELLALETIHRYVVILDKYFGSVSEIDIIFDFARAYVVLDEVINAGELIEAGPQIVLNEIEQQDELHRSDLAKR</sequence>
<dbReference type="SUPFAM" id="SSF64356">
    <property type="entry name" value="SNARE-like"/>
    <property type="match status" value="1"/>
</dbReference>
<dbReference type="GO" id="GO:0006886">
    <property type="term" value="P:intracellular protein transport"/>
    <property type="evidence" value="ECO:0007669"/>
    <property type="project" value="UniProtKB-UniRule"/>
</dbReference>
<evidence type="ECO:0000259" key="10">
    <source>
        <dbReference type="Pfam" id="PF01217"/>
    </source>
</evidence>
<evidence type="ECO:0000256" key="4">
    <source>
        <dbReference type="ARBA" id="ARBA00022448"/>
    </source>
</evidence>
<dbReference type="AlphaFoldDB" id="A0A0A1UH54"/>
<dbReference type="GeneID" id="14893730"/>
<dbReference type="Gene3D" id="3.30.450.60">
    <property type="match status" value="1"/>
</dbReference>
<keyword evidence="8" id="KW-0968">Cytoplasmic vesicle</keyword>
<dbReference type="FunFam" id="3.30.450.60:FF:000007">
    <property type="entry name" value="AP complex subunit sigma"/>
    <property type="match status" value="1"/>
</dbReference>
<dbReference type="InterPro" id="IPR016635">
    <property type="entry name" value="AP_complex_ssu"/>
</dbReference>
<dbReference type="Pfam" id="PF01217">
    <property type="entry name" value="Clat_adaptor_s"/>
    <property type="match status" value="1"/>
</dbReference>
<keyword evidence="7 9" id="KW-0472">Membrane</keyword>
<keyword evidence="4 9" id="KW-0813">Transport</keyword>
<dbReference type="PANTHER" id="PTHR11753">
    <property type="entry name" value="ADAPTOR COMPLEXES SMALL SUBUNIT FAMILY"/>
    <property type="match status" value="1"/>
</dbReference>
<dbReference type="EMBL" id="KB206175">
    <property type="protein sequence ID" value="ELP94726.1"/>
    <property type="molecule type" value="Genomic_DNA"/>
</dbReference>
<evidence type="ECO:0000256" key="6">
    <source>
        <dbReference type="ARBA" id="ARBA00023034"/>
    </source>
</evidence>
<feature type="domain" description="AP complex mu/sigma subunit" evidence="10">
    <location>
        <begin position="1"/>
        <end position="141"/>
    </location>
</feature>
<evidence type="ECO:0000256" key="1">
    <source>
        <dbReference type="ARBA" id="ARBA00004555"/>
    </source>
</evidence>
<proteinExistence type="inferred from homology"/>
<dbReference type="OMA" id="KAYHILD"/>
<comment type="subcellular location">
    <subcellularLocation>
        <location evidence="2">Cytoplasmic vesicle</location>
        <location evidence="2">Clathrin-coated vesicle membrane</location>
    </subcellularLocation>
    <subcellularLocation>
        <location evidence="1">Golgi apparatus</location>
    </subcellularLocation>
</comment>
<evidence type="ECO:0000256" key="7">
    <source>
        <dbReference type="ARBA" id="ARBA00023136"/>
    </source>
</evidence>
<dbReference type="Proteomes" id="UP000014680">
    <property type="component" value="Unassembled WGS sequence"/>
</dbReference>
<dbReference type="InterPro" id="IPR044733">
    <property type="entry name" value="AP1_sigma"/>
</dbReference>
<dbReference type="OrthoDB" id="371463at2759"/>
<evidence type="ECO:0000313" key="11">
    <source>
        <dbReference type="EMBL" id="ELP94726.1"/>
    </source>
</evidence>
<dbReference type="GO" id="GO:0016482">
    <property type="term" value="P:cytosolic transport"/>
    <property type="evidence" value="ECO:0007669"/>
    <property type="project" value="UniProtKB-ARBA"/>
</dbReference>
<evidence type="ECO:0000256" key="2">
    <source>
        <dbReference type="ARBA" id="ARBA00004640"/>
    </source>
</evidence>
<name>A0A0A1UH54_ENTIV</name>
<keyword evidence="12" id="KW-1185">Reference proteome</keyword>
<organism evidence="11 12">
    <name type="scientific">Entamoeba invadens IP1</name>
    <dbReference type="NCBI Taxonomy" id="370355"/>
    <lineage>
        <taxon>Eukaryota</taxon>
        <taxon>Amoebozoa</taxon>
        <taxon>Evosea</taxon>
        <taxon>Archamoebae</taxon>
        <taxon>Mastigamoebida</taxon>
        <taxon>Entamoebidae</taxon>
        <taxon>Entamoeba</taxon>
    </lineage>
</organism>
<keyword evidence="6" id="KW-0333">Golgi apparatus</keyword>
<evidence type="ECO:0000256" key="3">
    <source>
        <dbReference type="ARBA" id="ARBA00006972"/>
    </source>
</evidence>
<comment type="similarity">
    <text evidence="3 9">Belongs to the adaptor complexes small subunit family.</text>
</comment>
<dbReference type="GO" id="GO:0035615">
    <property type="term" value="F:clathrin adaptor activity"/>
    <property type="evidence" value="ECO:0007669"/>
    <property type="project" value="InterPro"/>
</dbReference>
<evidence type="ECO:0000256" key="8">
    <source>
        <dbReference type="ARBA" id="ARBA00023329"/>
    </source>
</evidence>
<dbReference type="InterPro" id="IPR011012">
    <property type="entry name" value="Longin-like_dom_sf"/>
</dbReference>
<dbReference type="PROSITE" id="PS00989">
    <property type="entry name" value="CLAT_ADAPTOR_S"/>
    <property type="match status" value="1"/>
</dbReference>
<evidence type="ECO:0000313" key="12">
    <source>
        <dbReference type="Proteomes" id="UP000014680"/>
    </source>
</evidence>
<dbReference type="GO" id="GO:0030121">
    <property type="term" value="C:AP-1 adaptor complex"/>
    <property type="evidence" value="ECO:0007669"/>
    <property type="project" value="InterPro"/>
</dbReference>
<protein>
    <recommendedName>
        <fullName evidence="9">AP complex subunit sigma</fullName>
    </recommendedName>
</protein>